<evidence type="ECO:0000313" key="1">
    <source>
        <dbReference type="EMBL" id="MEO1766606.1"/>
    </source>
</evidence>
<accession>A0ABV0ED60</accession>
<dbReference type="EMBL" id="JBAJEX010000003">
    <property type="protein sequence ID" value="MEO1766606.1"/>
    <property type="molecule type" value="Genomic_DNA"/>
</dbReference>
<organism evidence="1 2">
    <name type="scientific">Thiobacter aerophilum</name>
    <dbReference type="NCBI Taxonomy" id="3121275"/>
    <lineage>
        <taxon>Bacteria</taxon>
        <taxon>Pseudomonadati</taxon>
        <taxon>Pseudomonadota</taxon>
        <taxon>Betaproteobacteria</taxon>
        <taxon>Burkholderiales</taxon>
        <taxon>Thiobacteraceae</taxon>
        <taxon>Thiobacter</taxon>
    </lineage>
</organism>
<dbReference type="Proteomes" id="UP001482231">
    <property type="component" value="Unassembled WGS sequence"/>
</dbReference>
<evidence type="ECO:0000313" key="2">
    <source>
        <dbReference type="Proteomes" id="UP001482231"/>
    </source>
</evidence>
<protein>
    <submittedName>
        <fullName evidence="1">Anti-sigma factor</fullName>
    </submittedName>
</protein>
<gene>
    <name evidence="1" type="ORF">V6E02_05220</name>
</gene>
<dbReference type="RefSeq" id="WP_347307716.1">
    <property type="nucleotide sequence ID" value="NZ_JBAJEX010000003.1"/>
</dbReference>
<comment type="caution">
    <text evidence="1">The sequence shown here is derived from an EMBL/GenBank/DDBJ whole genome shotgun (WGS) entry which is preliminary data.</text>
</comment>
<name>A0ABV0ED60_9BURK</name>
<sequence>MREIDEHSLHAYLDDALDGPRRAQVEAYLAQHPDAAARVSAWRHQKEALHALFDPVLEEPLPARLKPPARALPALRYAAMLGWLGVGAALGWLARGDAPAPGPLASLPREAAVAHVVYAPEVLHPVEVGAEQQAHLVKWLSKRLGAELNAPDLAPSGFHLMGGRLLPADDGPAAQFMYQDSQGRRLSLYVRVLSGTARETAFRFERKDGVSVFYWVDGRFGYALSGELDRARLLEIATSVYHQLG</sequence>
<reference evidence="1 2" key="1">
    <citation type="submission" date="2024-02" db="EMBL/GenBank/DDBJ databases">
        <title>New thermophilic sulfur-oxidizing bacteria from a hot springs of the Uzon caldera (Kamchatka, Russia).</title>
        <authorList>
            <person name="Dukat A.M."/>
            <person name="Elcheninov A.G."/>
            <person name="Frolov E.N."/>
        </authorList>
    </citation>
    <scope>NUCLEOTIDE SEQUENCE [LARGE SCALE GENOMIC DNA]</scope>
    <source>
        <strain evidence="1 2">AK1</strain>
    </source>
</reference>
<keyword evidence="2" id="KW-1185">Reference proteome</keyword>
<proteinExistence type="predicted"/>
<dbReference type="Gene3D" id="1.10.10.1320">
    <property type="entry name" value="Anti-sigma factor, zinc-finger domain"/>
    <property type="match status" value="1"/>
</dbReference>
<dbReference type="InterPro" id="IPR041916">
    <property type="entry name" value="Anti_sigma_zinc_sf"/>
</dbReference>